<dbReference type="Pfam" id="PF02576">
    <property type="entry name" value="RimP_N"/>
    <property type="match status" value="1"/>
</dbReference>
<proteinExistence type="inferred from homology"/>
<dbReference type="EMBL" id="BSOG01000007">
    <property type="protein sequence ID" value="GLR15108.1"/>
    <property type="molecule type" value="Genomic_DNA"/>
</dbReference>
<accession>A0ABQ5YMA3</accession>
<evidence type="ECO:0000259" key="5">
    <source>
        <dbReference type="Pfam" id="PF17384"/>
    </source>
</evidence>
<dbReference type="InterPro" id="IPR028989">
    <property type="entry name" value="RimP_N"/>
</dbReference>
<keyword evidence="1 3" id="KW-0963">Cytoplasm</keyword>
<organism evidence="6 7">
    <name type="scientific">Chitinimonas prasina</name>
    <dbReference type="NCBI Taxonomy" id="1434937"/>
    <lineage>
        <taxon>Bacteria</taxon>
        <taxon>Pseudomonadati</taxon>
        <taxon>Pseudomonadota</taxon>
        <taxon>Betaproteobacteria</taxon>
        <taxon>Neisseriales</taxon>
        <taxon>Chitinibacteraceae</taxon>
        <taxon>Chitinimonas</taxon>
    </lineage>
</organism>
<dbReference type="PANTHER" id="PTHR33867:SF1">
    <property type="entry name" value="RIBOSOME MATURATION FACTOR RIMP"/>
    <property type="match status" value="1"/>
</dbReference>
<dbReference type="HAMAP" id="MF_01077">
    <property type="entry name" value="RimP"/>
    <property type="match status" value="1"/>
</dbReference>
<dbReference type="Pfam" id="PF17384">
    <property type="entry name" value="DUF150_C"/>
    <property type="match status" value="1"/>
</dbReference>
<comment type="function">
    <text evidence="3">Required for maturation of 30S ribosomal subunits.</text>
</comment>
<evidence type="ECO:0000259" key="4">
    <source>
        <dbReference type="Pfam" id="PF02576"/>
    </source>
</evidence>
<evidence type="ECO:0000313" key="6">
    <source>
        <dbReference type="EMBL" id="GLR15108.1"/>
    </source>
</evidence>
<comment type="caution">
    <text evidence="6">The sequence shown here is derived from an EMBL/GenBank/DDBJ whole genome shotgun (WGS) entry which is preliminary data.</text>
</comment>
<dbReference type="Proteomes" id="UP001156706">
    <property type="component" value="Unassembled WGS sequence"/>
</dbReference>
<dbReference type="Gene3D" id="2.30.30.180">
    <property type="entry name" value="Ribosome maturation factor RimP, C-terminal domain"/>
    <property type="match status" value="1"/>
</dbReference>
<dbReference type="Gene3D" id="3.30.300.70">
    <property type="entry name" value="RimP-like superfamily, N-terminal"/>
    <property type="match status" value="1"/>
</dbReference>
<dbReference type="NCBIfam" id="NF000929">
    <property type="entry name" value="PRK00092.2-1"/>
    <property type="match status" value="1"/>
</dbReference>
<protein>
    <recommendedName>
        <fullName evidence="3">Ribosome maturation factor RimP</fullName>
    </recommendedName>
</protein>
<reference evidence="7" key="1">
    <citation type="journal article" date="2019" name="Int. J. Syst. Evol. Microbiol.">
        <title>The Global Catalogue of Microorganisms (GCM) 10K type strain sequencing project: providing services to taxonomists for standard genome sequencing and annotation.</title>
        <authorList>
            <consortium name="The Broad Institute Genomics Platform"/>
            <consortium name="The Broad Institute Genome Sequencing Center for Infectious Disease"/>
            <person name="Wu L."/>
            <person name="Ma J."/>
        </authorList>
    </citation>
    <scope>NUCLEOTIDE SEQUENCE [LARGE SCALE GENOMIC DNA]</scope>
    <source>
        <strain evidence="7">NBRC 110044</strain>
    </source>
</reference>
<name>A0ABQ5YMA3_9NEIS</name>
<dbReference type="InterPro" id="IPR028998">
    <property type="entry name" value="RimP_C"/>
</dbReference>
<gene>
    <name evidence="3 6" type="primary">rimP</name>
    <name evidence="6" type="ORF">GCM10007907_38980</name>
</gene>
<evidence type="ECO:0000256" key="3">
    <source>
        <dbReference type="HAMAP-Rule" id="MF_01077"/>
    </source>
</evidence>
<keyword evidence="7" id="KW-1185">Reference proteome</keyword>
<dbReference type="RefSeq" id="WP_308447086.1">
    <property type="nucleotide sequence ID" value="NZ_BSOG01000007.1"/>
</dbReference>
<comment type="similarity">
    <text evidence="3">Belongs to the RimP family.</text>
</comment>
<evidence type="ECO:0000256" key="1">
    <source>
        <dbReference type="ARBA" id="ARBA00022490"/>
    </source>
</evidence>
<feature type="domain" description="Ribosome maturation factor RimP N-terminal" evidence="4">
    <location>
        <begin position="7"/>
        <end position="73"/>
    </location>
</feature>
<dbReference type="InterPro" id="IPR035956">
    <property type="entry name" value="RimP_N_sf"/>
</dbReference>
<dbReference type="InterPro" id="IPR036847">
    <property type="entry name" value="RimP_C_sf"/>
</dbReference>
<evidence type="ECO:0000313" key="7">
    <source>
        <dbReference type="Proteomes" id="UP001156706"/>
    </source>
</evidence>
<dbReference type="SUPFAM" id="SSF75420">
    <property type="entry name" value="YhbC-like, N-terminal domain"/>
    <property type="match status" value="1"/>
</dbReference>
<keyword evidence="2 3" id="KW-0690">Ribosome biogenesis</keyword>
<dbReference type="CDD" id="cd01734">
    <property type="entry name" value="YlxS_C"/>
    <property type="match status" value="1"/>
</dbReference>
<dbReference type="SUPFAM" id="SSF74942">
    <property type="entry name" value="YhbC-like, C-terminal domain"/>
    <property type="match status" value="1"/>
</dbReference>
<sequence>MDMQRLLDTTLPGLGYELVDLEIGRDGLVRVFIDSPTGITLDDCVKVSNHLSHLFTVENVPYERLEISSPGLDRPLKKEADFVRFAGQQVKIKLRVPLEGGRKMLQGELKGISDGKVEVLLAPDQLVAVPLAQIDRARLVPVF</sequence>
<dbReference type="PANTHER" id="PTHR33867">
    <property type="entry name" value="RIBOSOME MATURATION FACTOR RIMP"/>
    <property type="match status" value="1"/>
</dbReference>
<evidence type="ECO:0000256" key="2">
    <source>
        <dbReference type="ARBA" id="ARBA00022517"/>
    </source>
</evidence>
<comment type="subcellular location">
    <subcellularLocation>
        <location evidence="3">Cytoplasm</location>
    </subcellularLocation>
</comment>
<feature type="domain" description="Ribosome maturation factor RimP C-terminal" evidence="5">
    <location>
        <begin position="76"/>
        <end position="143"/>
    </location>
</feature>
<dbReference type="InterPro" id="IPR003728">
    <property type="entry name" value="Ribosome_maturation_RimP"/>
</dbReference>